<dbReference type="Pfam" id="PF00316">
    <property type="entry name" value="FBPase"/>
    <property type="match status" value="1"/>
</dbReference>
<feature type="domain" description="Fructose-1-6-bisphosphatase class 1 C-terminal" evidence="12">
    <location>
        <begin position="179"/>
        <end position="312"/>
    </location>
</feature>
<dbReference type="Gene3D" id="3.30.540.10">
    <property type="entry name" value="Fructose-1,6-Bisphosphatase, subunit A, domain 1"/>
    <property type="match status" value="1"/>
</dbReference>
<dbReference type="PANTHER" id="PTHR11556:SF35">
    <property type="entry name" value="SEDOHEPTULOSE-1,7-BISPHOSPHATASE, CHLOROPLASTIC"/>
    <property type="match status" value="1"/>
</dbReference>
<comment type="subcellular location">
    <subcellularLocation>
        <location evidence="9">Cytoplasm</location>
    </subcellularLocation>
</comment>
<feature type="binding site" evidence="9">
    <location>
        <begin position="101"/>
        <end position="104"/>
    </location>
    <ligand>
        <name>substrate</name>
    </ligand>
</feature>
<dbReference type="PIRSF" id="PIRSF000904">
    <property type="entry name" value="FBPtase_SBPase"/>
    <property type="match status" value="1"/>
</dbReference>
<dbReference type="GO" id="GO:0030388">
    <property type="term" value="P:fructose 1,6-bisphosphate metabolic process"/>
    <property type="evidence" value="ECO:0007669"/>
    <property type="project" value="TreeGrafter"/>
</dbReference>
<reference evidence="13 14" key="1">
    <citation type="submission" date="2018-04" db="EMBL/GenBank/DDBJ databases">
        <title>Genomic Encyclopedia of Type Strains, Phase III (KMG-III): the genomes of soil and plant-associated and newly described type strains.</title>
        <authorList>
            <person name="Whitman W."/>
        </authorList>
    </citation>
    <scope>NUCLEOTIDE SEQUENCE [LARGE SCALE GENOMIC DNA]</scope>
    <source>
        <strain evidence="13 14">KA25</strain>
    </source>
</reference>
<evidence type="ECO:0000259" key="11">
    <source>
        <dbReference type="Pfam" id="PF00316"/>
    </source>
</evidence>
<accession>A0A2T5JLF1</accession>
<feature type="binding site" evidence="9">
    <location>
        <position position="100"/>
    </location>
    <ligand>
        <name>Mg(2+)</name>
        <dbReference type="ChEBI" id="CHEBI:18420"/>
        <label>1</label>
    </ligand>
</feature>
<dbReference type="GO" id="GO:0006094">
    <property type="term" value="P:gluconeogenesis"/>
    <property type="evidence" value="ECO:0007669"/>
    <property type="project" value="UniProtKB-UniRule"/>
</dbReference>
<dbReference type="Gene3D" id="3.40.190.80">
    <property type="match status" value="1"/>
</dbReference>
<sequence length="331" mass="35370">MTIELEDLGLNPELADVMQRLARVGGQIARLISRNGLETDLAAGVGTNAGGDGQKALDVIADDAFREALAGSAVAHYASEEQDEVVTLGEGALALAIDPLDGSSNIDVNVSIGTIFSIFPAAESPEASFLRPGTEQIAAGYIIYGPQCALVCSFGRGVHHWVLDLDAGIFRRMADIRPLPAETSEFAINASNYRHWPKPVRAFIDDLMAGADGPRGKNFNMRWIASLVAETHRILMRGGVFLYPGDDRKGYERGRLRHVYECAPIAFLITQAGGGASDGCDPILTALPDRLHARTPFVFGCAGKVACVAAYHDLPGQETSALFGTRGLFRS</sequence>
<dbReference type="GO" id="GO:0006002">
    <property type="term" value="P:fructose 6-phosphate metabolic process"/>
    <property type="evidence" value="ECO:0007669"/>
    <property type="project" value="TreeGrafter"/>
</dbReference>
<dbReference type="InterPro" id="IPR033391">
    <property type="entry name" value="FBPase_N"/>
</dbReference>
<dbReference type="InterPro" id="IPR028343">
    <property type="entry name" value="FBPtase"/>
</dbReference>
<evidence type="ECO:0000313" key="14">
    <source>
        <dbReference type="Proteomes" id="UP000244060"/>
    </source>
</evidence>
<keyword evidence="4 9" id="KW-0963">Cytoplasm</keyword>
<dbReference type="InterPro" id="IPR000146">
    <property type="entry name" value="FBPase_class-1"/>
</dbReference>
<feature type="binding site" evidence="9">
    <location>
        <position position="98"/>
    </location>
    <ligand>
        <name>Mg(2+)</name>
        <dbReference type="ChEBI" id="CHEBI:18420"/>
        <label>2</label>
    </ligand>
</feature>
<dbReference type="EMBL" id="QAOT01000041">
    <property type="protein sequence ID" value="PTR07526.1"/>
    <property type="molecule type" value="Genomic_DNA"/>
</dbReference>
<feature type="binding site" evidence="9">
    <location>
        <position position="261"/>
    </location>
    <ligand>
        <name>Mg(2+)</name>
        <dbReference type="ChEBI" id="CHEBI:18420"/>
        <label>2</label>
    </ligand>
</feature>
<dbReference type="OrthoDB" id="9806756at2"/>
<evidence type="ECO:0000256" key="8">
    <source>
        <dbReference type="ARBA" id="ARBA00023277"/>
    </source>
</evidence>
<dbReference type="PROSITE" id="PS00124">
    <property type="entry name" value="FBPASE"/>
    <property type="match status" value="1"/>
</dbReference>
<dbReference type="PIRSF" id="PIRSF500210">
    <property type="entry name" value="FBPtase"/>
    <property type="match status" value="1"/>
</dbReference>
<keyword evidence="5 9" id="KW-0479">Metal-binding</keyword>
<evidence type="ECO:0000256" key="7">
    <source>
        <dbReference type="ARBA" id="ARBA00022842"/>
    </source>
</evidence>
<keyword evidence="6 9" id="KW-0378">Hydrolase</keyword>
<comment type="similarity">
    <text evidence="3 9 10">Belongs to the FBPase class 1 family.</text>
</comment>
<name>A0A2T5JLF1_9RHOB</name>
<dbReference type="RefSeq" id="WP_108222721.1">
    <property type="nucleotide sequence ID" value="NZ_QAOT01000041.1"/>
</dbReference>
<dbReference type="GO" id="GO:0005986">
    <property type="term" value="P:sucrose biosynthetic process"/>
    <property type="evidence" value="ECO:0007669"/>
    <property type="project" value="TreeGrafter"/>
</dbReference>
<evidence type="ECO:0000256" key="4">
    <source>
        <dbReference type="ARBA" id="ARBA00022490"/>
    </source>
</evidence>
<dbReference type="EC" id="3.1.3.11" evidence="9"/>
<keyword evidence="7 9" id="KW-0460">Magnesium</keyword>
<feature type="binding site" evidence="9">
    <location>
        <position position="80"/>
    </location>
    <ligand>
        <name>Mg(2+)</name>
        <dbReference type="ChEBI" id="CHEBI:18420"/>
        <label>1</label>
    </ligand>
</feature>
<dbReference type="GO" id="GO:0000287">
    <property type="term" value="F:magnesium ion binding"/>
    <property type="evidence" value="ECO:0007669"/>
    <property type="project" value="UniProtKB-UniRule"/>
</dbReference>
<dbReference type="NCBIfam" id="NF006780">
    <property type="entry name" value="PRK09293.1-4"/>
    <property type="match status" value="1"/>
</dbReference>
<dbReference type="Pfam" id="PF18913">
    <property type="entry name" value="FBPase_C"/>
    <property type="match status" value="1"/>
</dbReference>
<dbReference type="Proteomes" id="UP000244060">
    <property type="component" value="Unassembled WGS sequence"/>
</dbReference>
<keyword evidence="14" id="KW-1185">Reference proteome</keyword>
<evidence type="ECO:0000256" key="5">
    <source>
        <dbReference type="ARBA" id="ARBA00022723"/>
    </source>
</evidence>
<dbReference type="InterPro" id="IPR044015">
    <property type="entry name" value="FBPase_C_dom"/>
</dbReference>
<feature type="domain" description="Fructose-1-6-bisphosphatase class I N-terminal" evidence="11">
    <location>
        <begin position="13"/>
        <end position="171"/>
    </location>
</feature>
<feature type="binding site" evidence="9">
    <location>
        <position position="189"/>
    </location>
    <ligand>
        <name>substrate</name>
    </ligand>
</feature>
<dbReference type="CDD" id="cd00354">
    <property type="entry name" value="FBPase"/>
    <property type="match status" value="1"/>
</dbReference>
<dbReference type="HAMAP" id="MF_01855">
    <property type="entry name" value="FBPase_class1"/>
    <property type="match status" value="1"/>
</dbReference>
<keyword evidence="8 9" id="KW-0119">Carbohydrate metabolism</keyword>
<feature type="binding site" evidence="9">
    <location>
        <position position="101"/>
    </location>
    <ligand>
        <name>Mg(2+)</name>
        <dbReference type="ChEBI" id="CHEBI:18420"/>
        <label>2</label>
    </ligand>
</feature>
<protein>
    <recommendedName>
        <fullName evidence="9">Fructose-1,6-bisphosphatase class 1</fullName>
        <shortName evidence="9">FBPase class 1</shortName>
        <ecNumber evidence="9">3.1.3.11</ecNumber>
    </recommendedName>
    <alternativeName>
        <fullName evidence="9">D-fructose-1,6-bisphosphate 1-phosphohydrolase class 1</fullName>
    </alternativeName>
</protein>
<dbReference type="PANTHER" id="PTHR11556">
    <property type="entry name" value="FRUCTOSE-1,6-BISPHOSPHATASE-RELATED"/>
    <property type="match status" value="1"/>
</dbReference>
<comment type="caution">
    <text evidence="13">The sequence shown here is derived from an EMBL/GenBank/DDBJ whole genome shotgun (WGS) entry which is preliminary data.</text>
</comment>
<comment type="caution">
    <text evidence="9">Lacks conserved residue(s) required for the propagation of feature annotation.</text>
</comment>
<evidence type="ECO:0000256" key="9">
    <source>
        <dbReference type="HAMAP-Rule" id="MF_01855"/>
    </source>
</evidence>
<evidence type="ECO:0000256" key="10">
    <source>
        <dbReference type="RuleBase" id="RU000508"/>
    </source>
</evidence>
<proteinExistence type="inferred from homology"/>
<evidence type="ECO:0000313" key="13">
    <source>
        <dbReference type="EMBL" id="PTR07526.1"/>
    </source>
</evidence>
<dbReference type="GO" id="GO:0042132">
    <property type="term" value="F:fructose 1,6-bisphosphate 1-phosphatase activity"/>
    <property type="evidence" value="ECO:0007669"/>
    <property type="project" value="UniProtKB-UniRule"/>
</dbReference>
<evidence type="ECO:0000256" key="3">
    <source>
        <dbReference type="ARBA" id="ARBA00010941"/>
    </source>
</evidence>
<organism evidence="13 14">
    <name type="scientific">Cereibacter azotoformans</name>
    <dbReference type="NCBI Taxonomy" id="43057"/>
    <lineage>
        <taxon>Bacteria</taxon>
        <taxon>Pseudomonadati</taxon>
        <taxon>Pseudomonadota</taxon>
        <taxon>Alphaproteobacteria</taxon>
        <taxon>Rhodobacterales</taxon>
        <taxon>Paracoccaceae</taxon>
        <taxon>Cereibacter</taxon>
    </lineage>
</organism>
<evidence type="ECO:0000259" key="12">
    <source>
        <dbReference type="Pfam" id="PF18913"/>
    </source>
</evidence>
<evidence type="ECO:0000256" key="1">
    <source>
        <dbReference type="ARBA" id="ARBA00001273"/>
    </source>
</evidence>
<comment type="catalytic activity">
    <reaction evidence="1 9">
        <text>beta-D-fructose 1,6-bisphosphate + H2O = beta-D-fructose 6-phosphate + phosphate</text>
        <dbReference type="Rhea" id="RHEA:11064"/>
        <dbReference type="ChEBI" id="CHEBI:15377"/>
        <dbReference type="ChEBI" id="CHEBI:32966"/>
        <dbReference type="ChEBI" id="CHEBI:43474"/>
        <dbReference type="ChEBI" id="CHEBI:57634"/>
        <dbReference type="EC" id="3.1.3.11"/>
    </reaction>
</comment>
<feature type="binding site" evidence="9">
    <location>
        <position position="98"/>
    </location>
    <ligand>
        <name>Mg(2+)</name>
        <dbReference type="ChEBI" id="CHEBI:18420"/>
        <label>1</label>
    </ligand>
</feature>
<dbReference type="AlphaFoldDB" id="A0A2T5JLF1"/>
<dbReference type="GO" id="GO:0005829">
    <property type="term" value="C:cytosol"/>
    <property type="evidence" value="ECO:0007669"/>
    <property type="project" value="TreeGrafter"/>
</dbReference>
<dbReference type="PRINTS" id="PR00115">
    <property type="entry name" value="F16BPHPHTASE"/>
</dbReference>
<evidence type="ECO:0000256" key="2">
    <source>
        <dbReference type="ARBA" id="ARBA00005215"/>
    </source>
</evidence>
<dbReference type="SUPFAM" id="SSF56655">
    <property type="entry name" value="Carbohydrate phosphatase"/>
    <property type="match status" value="1"/>
</dbReference>
<comment type="pathway">
    <text evidence="2">Carbohydrate biosynthesis; Calvin cycle.</text>
</comment>
<dbReference type="GO" id="GO:0006000">
    <property type="term" value="P:fructose metabolic process"/>
    <property type="evidence" value="ECO:0007669"/>
    <property type="project" value="TreeGrafter"/>
</dbReference>
<comment type="subunit">
    <text evidence="9">Homotetramer.</text>
</comment>
<evidence type="ECO:0000256" key="6">
    <source>
        <dbReference type="ARBA" id="ARBA00022801"/>
    </source>
</evidence>
<dbReference type="InterPro" id="IPR020548">
    <property type="entry name" value="Fructose_bisphosphatase_AS"/>
</dbReference>
<comment type="cofactor">
    <cofactor evidence="9">
        <name>Mg(2+)</name>
        <dbReference type="ChEBI" id="CHEBI:18420"/>
    </cofactor>
    <text evidence="9">Binds 2 magnesium ions per subunit.</text>
</comment>
<gene>
    <name evidence="9" type="primary">fbp</name>
    <name evidence="13" type="ORF">C8J28_1418</name>
</gene>